<dbReference type="SUPFAM" id="SSF117281">
    <property type="entry name" value="Kelch motif"/>
    <property type="match status" value="1"/>
</dbReference>
<evidence type="ECO:0008006" key="4">
    <source>
        <dbReference type="Google" id="ProtNLM"/>
    </source>
</evidence>
<keyword evidence="2" id="KW-0677">Repeat</keyword>
<name>A0A7V3PST7_UNCW3</name>
<dbReference type="PANTHER" id="PTHR24412:SF489">
    <property type="entry name" value="RING FINGER DOMAIN AND KELCH REPEAT-CONTAINING PROTEIN DDB_G0271372"/>
    <property type="match status" value="1"/>
</dbReference>
<accession>A0A7V3PST7</accession>
<evidence type="ECO:0000313" key="3">
    <source>
        <dbReference type="EMBL" id="HGD12657.1"/>
    </source>
</evidence>
<organism evidence="3">
    <name type="scientific">candidate division WOR-3 bacterium</name>
    <dbReference type="NCBI Taxonomy" id="2052148"/>
    <lineage>
        <taxon>Bacteria</taxon>
        <taxon>Bacteria division WOR-3</taxon>
    </lineage>
</organism>
<dbReference type="SUPFAM" id="SSF89372">
    <property type="entry name" value="Fucose-specific lectin"/>
    <property type="match status" value="1"/>
</dbReference>
<dbReference type="EMBL" id="DTMZ01000013">
    <property type="protein sequence ID" value="HGD12657.1"/>
    <property type="molecule type" value="Genomic_DNA"/>
</dbReference>
<evidence type="ECO:0000256" key="1">
    <source>
        <dbReference type="ARBA" id="ARBA00022441"/>
    </source>
</evidence>
<proteinExistence type="predicted"/>
<dbReference type="InterPro" id="IPR015915">
    <property type="entry name" value="Kelch-typ_b-propeller"/>
</dbReference>
<protein>
    <recommendedName>
        <fullName evidence="4">CARDB domain-containing protein</fullName>
    </recommendedName>
</protein>
<comment type="caution">
    <text evidence="3">The sequence shown here is derived from an EMBL/GenBank/DDBJ whole genome shotgun (WGS) entry which is preliminary data.</text>
</comment>
<sequence>MCSTLLKLIFLTLTLSGPVTGTWLLDSITSRNSPDYTCHNNAHAAVSDPAGNIHIVWSGRAPDSFQVWYSRWDRQTREWGLDSVISQEIRSVTNPTIACDSSGNIYLAWLTVNNLKLKRRNFQTGEWEPADSLFIGAFDSIISLAVDRFGVQHLIWTQVSAGNRYIFYASHNSTGWTEPETVAIILPYTEQIRPQIASTPDGLLMAVWSKQLANQKGVLARRRLQSGWAQIETVYMQNNSFTPSVCAGQDSFYIVWVMGSANSQAILYRARGENGWGDTFRLNTWQWSKAEPSVACDESGALHVAWIDEEPSQRRRKICYRHRNPDGNWDTIQVLPSPDTIDPSRLSISTSNSTVQVAWTDRLRSQLTQVRLSRYEKIYDIGVVRLSTVPPADTVDSASVIRFSACIKNCGEFVAESVLVYSKIRDSIKTIILNSIGVNDSVIVFDSIFIPARNSVQLTCSTHFRNDAVHNNDVKKKEIFVRVKNLILNSILAPGTRVLADSIRPTISLTNAGNVPALSFTAACSIFSITPPELVYYDTLKLNLAPDSSRKAVFRFWQIESGDYNVYFRLNLPGDMHPENDTASTFCHKVYQDAGVEDILWPTGIVDSGTIDNPQVKIRNYGEESDTVVVKLKIGSDYFDTASVFLRAADSAIVRFDLWLAKVSGNQTVRCSTMFTCDQNPANDTLSSNVFVRFIDAGIEDILAPAGVINPGIIKPKVKVMNHGNQKVDLPVNLLIKNQEGTTVYWDSVFVTEILPAQDSVIVFPDWQAQSGNYQVLAWTNLPGDMNPENDSLAKFSRIVRHDVGVLRITAPGETVVAEVISPVVKVQNWGEVAEGFFCYLVISELAPESLKKEAIFSSASLNNRNLKVGFNRVVFFDSVFVQLNPADSLGVIFSEWQAQPGSYELNTWSLLTGDENPNNDSGCSFCYVDSVSTRRWRQLVSIPAGANNKPVREGGSLVTASSGIYAFKGGGSNEFWLFEPFEQSWSAKNPLPRGRSGKKIRAGAGLCWDGDSHIYALKGNNTREFWCYDIALDSWVELPPLPDWTKGIRYGAGIVYIPKTDTNFIFCLKGSGTSDFLVYWVKQSEWHARRPVPRGISDRPVRRGSALTCVGNKIFVLKGGTNEFYEYFVNGDSWRRCASLPLGRMRKCRNGAALTSDQNGYIYAFKGGNTTEFWRYNVIADTWEQLEDIPFGNRWHRVNSGAALAFWNGTVYAFKGGGSREFWGYQSEVLQFAAKQITAIIVPQNSVSRSLTIAGVMDFRDQSQSLLIFDPTGRRQQANQLRAGVYFILSPEQTEHPTVKKVLLLK</sequence>
<dbReference type="Gene3D" id="2.120.10.80">
    <property type="entry name" value="Kelch-type beta propeller"/>
    <property type="match status" value="2"/>
</dbReference>
<keyword evidence="1" id="KW-0880">Kelch repeat</keyword>
<evidence type="ECO:0000256" key="2">
    <source>
        <dbReference type="ARBA" id="ARBA00022737"/>
    </source>
</evidence>
<reference evidence="3" key="1">
    <citation type="journal article" date="2020" name="mSystems">
        <title>Genome- and Community-Level Interaction Insights into Carbon Utilization and Element Cycling Functions of Hydrothermarchaeota in Hydrothermal Sediment.</title>
        <authorList>
            <person name="Zhou Z."/>
            <person name="Liu Y."/>
            <person name="Xu W."/>
            <person name="Pan J."/>
            <person name="Luo Z.H."/>
            <person name="Li M."/>
        </authorList>
    </citation>
    <scope>NUCLEOTIDE SEQUENCE [LARGE SCALE GENOMIC DNA]</scope>
    <source>
        <strain evidence="3">SpSt-914</strain>
    </source>
</reference>
<dbReference type="PANTHER" id="PTHR24412">
    <property type="entry name" value="KELCH PROTEIN"/>
    <property type="match status" value="1"/>
</dbReference>
<gene>
    <name evidence="3" type="ORF">ENX16_01025</name>
</gene>